<name>Q2JEK9_FRACC</name>
<keyword evidence="1" id="KW-0808">Transferase</keyword>
<dbReference type="AlphaFoldDB" id="Q2JEK9"/>
<keyword evidence="2" id="KW-0418">Kinase</keyword>
<reference evidence="4 5" key="1">
    <citation type="journal article" date="2007" name="Genome Res.">
        <title>Genome characteristics of facultatively symbiotic Frankia sp. strains reflect host range and host plant biogeography.</title>
        <authorList>
            <person name="Normand P."/>
            <person name="Lapierre P."/>
            <person name="Tisa L.S."/>
            <person name="Gogarten J.P."/>
            <person name="Alloisio N."/>
            <person name="Bagnarol E."/>
            <person name="Bassi C.A."/>
            <person name="Berry A.M."/>
            <person name="Bickhart D.M."/>
            <person name="Choisne N."/>
            <person name="Couloux A."/>
            <person name="Cournoyer B."/>
            <person name="Cruveiller S."/>
            <person name="Daubin V."/>
            <person name="Demange N."/>
            <person name="Francino M.P."/>
            <person name="Goltsman E."/>
            <person name="Huang Y."/>
            <person name="Kopp O.R."/>
            <person name="Labarre L."/>
            <person name="Lapidus A."/>
            <person name="Lavire C."/>
            <person name="Marechal J."/>
            <person name="Martinez M."/>
            <person name="Mastronunzio J.E."/>
            <person name="Mullin B.C."/>
            <person name="Niemann J."/>
            <person name="Pujic P."/>
            <person name="Rawnsley T."/>
            <person name="Rouy Z."/>
            <person name="Schenowitz C."/>
            <person name="Sellstedt A."/>
            <person name="Tavares F."/>
            <person name="Tomkins J.P."/>
            <person name="Vallenet D."/>
            <person name="Valverde C."/>
            <person name="Wall L.G."/>
            <person name="Wang Y."/>
            <person name="Medigue C."/>
            <person name="Benson D.R."/>
        </authorList>
    </citation>
    <scope>NUCLEOTIDE SEQUENCE [LARGE SCALE GENOMIC DNA]</scope>
    <source>
        <strain evidence="5">DSM 45818 / CECT 9043 / CcI3</strain>
    </source>
</reference>
<protein>
    <submittedName>
        <fullName evidence="4">PfkB</fullName>
    </submittedName>
</protein>
<dbReference type="InterPro" id="IPR029056">
    <property type="entry name" value="Ribokinase-like"/>
</dbReference>
<dbReference type="Pfam" id="PF00294">
    <property type="entry name" value="PfkB"/>
    <property type="match status" value="1"/>
</dbReference>
<dbReference type="InterPro" id="IPR011611">
    <property type="entry name" value="PfkB_dom"/>
</dbReference>
<dbReference type="Gene3D" id="3.40.1190.20">
    <property type="match status" value="1"/>
</dbReference>
<gene>
    <name evidence="4" type="ordered locus">Francci3_0899</name>
</gene>
<evidence type="ECO:0000313" key="4">
    <source>
        <dbReference type="EMBL" id="ABD10283.1"/>
    </source>
</evidence>
<dbReference type="PANTHER" id="PTHR10584">
    <property type="entry name" value="SUGAR KINASE"/>
    <property type="match status" value="1"/>
</dbReference>
<dbReference type="SUPFAM" id="SSF53613">
    <property type="entry name" value="Ribokinase-like"/>
    <property type="match status" value="1"/>
</dbReference>
<dbReference type="RefSeq" id="WP_011435351.1">
    <property type="nucleotide sequence ID" value="NC_007777.1"/>
</dbReference>
<dbReference type="EMBL" id="CP000249">
    <property type="protein sequence ID" value="ABD10283.1"/>
    <property type="molecule type" value="Genomic_DNA"/>
</dbReference>
<evidence type="ECO:0000313" key="5">
    <source>
        <dbReference type="Proteomes" id="UP000001937"/>
    </source>
</evidence>
<keyword evidence="5" id="KW-1185">Reference proteome</keyword>
<dbReference type="KEGG" id="fra:Francci3_0899"/>
<sequence length="310" mass="31967">MATDSGPVVCFSYLAAASLWNVERFPQANHGAEVQRSEASIAADGPMVAAVLAALDIPALVISNNIGDDAPGDQVRAWLHRGRVLTTVETVPGLATPQIVIVADEDGTRTWFPYLQGVAEALTAVDLAPLARASYAYVDCYKVIEPAAIRAIQAARTPSVPLLVNLGGSVLTPMVASVLRDCPDLIIQTNVDDDAHETAPAVAATLLGQTGASWVVVTAGAAGACAVGADVTVSVPAVPVTVRHTHCAGAAFSGGLLYGLLHGWPMRDSLALASASGGLRCARAHHEPLPHLTELLACGESLDQLPAAVR</sequence>
<dbReference type="GO" id="GO:0016301">
    <property type="term" value="F:kinase activity"/>
    <property type="evidence" value="ECO:0007669"/>
    <property type="project" value="UniProtKB-KW"/>
</dbReference>
<dbReference type="STRING" id="106370.Francci3_0899"/>
<dbReference type="Proteomes" id="UP000001937">
    <property type="component" value="Chromosome"/>
</dbReference>
<evidence type="ECO:0000256" key="2">
    <source>
        <dbReference type="ARBA" id="ARBA00022777"/>
    </source>
</evidence>
<dbReference type="PANTHER" id="PTHR10584:SF166">
    <property type="entry name" value="RIBOKINASE"/>
    <property type="match status" value="1"/>
</dbReference>
<organism evidence="4 5">
    <name type="scientific">Frankia casuarinae (strain DSM 45818 / CECT 9043 / HFP020203 / CcI3)</name>
    <dbReference type="NCBI Taxonomy" id="106370"/>
    <lineage>
        <taxon>Bacteria</taxon>
        <taxon>Bacillati</taxon>
        <taxon>Actinomycetota</taxon>
        <taxon>Actinomycetes</taxon>
        <taxon>Frankiales</taxon>
        <taxon>Frankiaceae</taxon>
        <taxon>Frankia</taxon>
    </lineage>
</organism>
<evidence type="ECO:0000259" key="3">
    <source>
        <dbReference type="Pfam" id="PF00294"/>
    </source>
</evidence>
<evidence type="ECO:0000256" key="1">
    <source>
        <dbReference type="ARBA" id="ARBA00022679"/>
    </source>
</evidence>
<accession>Q2JEK9</accession>
<dbReference type="eggNOG" id="COG0524">
    <property type="taxonomic scope" value="Bacteria"/>
</dbReference>
<proteinExistence type="predicted"/>
<dbReference type="HOGENOM" id="CLU_081301_0_0_11"/>
<feature type="domain" description="Carbohydrate kinase PfkB" evidence="3">
    <location>
        <begin position="48"/>
        <end position="282"/>
    </location>
</feature>